<feature type="region of interest" description="Disordered" evidence="1">
    <location>
        <begin position="149"/>
        <end position="188"/>
    </location>
</feature>
<keyword evidence="2" id="KW-0472">Membrane</keyword>
<dbReference type="EMBL" id="WNWS01000595">
    <property type="protein sequence ID" value="KAE9965428.1"/>
    <property type="molecule type" value="Genomic_DNA"/>
</dbReference>
<evidence type="ECO:0000313" key="4">
    <source>
        <dbReference type="EMBL" id="KAE9965428.1"/>
    </source>
</evidence>
<evidence type="ECO:0000313" key="5">
    <source>
        <dbReference type="Proteomes" id="UP000447873"/>
    </source>
</evidence>
<protein>
    <submittedName>
        <fullName evidence="4">Uncharacterized protein</fullName>
    </submittedName>
</protein>
<dbReference type="AlphaFoldDB" id="A0A8H3U956"/>
<evidence type="ECO:0000256" key="3">
    <source>
        <dbReference type="SAM" id="SignalP"/>
    </source>
</evidence>
<feature type="compositionally biased region" description="Polar residues" evidence="1">
    <location>
        <begin position="150"/>
        <end position="160"/>
    </location>
</feature>
<keyword evidence="2" id="KW-0812">Transmembrane</keyword>
<evidence type="ECO:0000256" key="1">
    <source>
        <dbReference type="SAM" id="MobiDB-lite"/>
    </source>
</evidence>
<keyword evidence="2" id="KW-1133">Transmembrane helix</keyword>
<comment type="caution">
    <text evidence="4">The sequence shown here is derived from an EMBL/GenBank/DDBJ whole genome shotgun (WGS) entry which is preliminary data.</text>
</comment>
<feature type="transmembrane region" description="Helical" evidence="2">
    <location>
        <begin position="44"/>
        <end position="70"/>
    </location>
</feature>
<gene>
    <name evidence="4" type="ORF">EG328_009657</name>
</gene>
<evidence type="ECO:0000256" key="2">
    <source>
        <dbReference type="SAM" id="Phobius"/>
    </source>
</evidence>
<feature type="chain" id="PRO_5034381209" evidence="3">
    <location>
        <begin position="21"/>
        <end position="188"/>
    </location>
</feature>
<keyword evidence="3" id="KW-0732">Signal</keyword>
<organism evidence="4 5">
    <name type="scientific">Venturia inaequalis</name>
    <name type="common">Apple scab fungus</name>
    <dbReference type="NCBI Taxonomy" id="5025"/>
    <lineage>
        <taxon>Eukaryota</taxon>
        <taxon>Fungi</taxon>
        <taxon>Dikarya</taxon>
        <taxon>Ascomycota</taxon>
        <taxon>Pezizomycotina</taxon>
        <taxon>Dothideomycetes</taxon>
        <taxon>Pleosporomycetidae</taxon>
        <taxon>Venturiales</taxon>
        <taxon>Venturiaceae</taxon>
        <taxon>Venturia</taxon>
    </lineage>
</organism>
<proteinExistence type="predicted"/>
<name>A0A8H3U956_VENIN</name>
<feature type="signal peptide" evidence="3">
    <location>
        <begin position="1"/>
        <end position="20"/>
    </location>
</feature>
<dbReference type="Proteomes" id="UP000447873">
    <property type="component" value="Unassembled WGS sequence"/>
</dbReference>
<reference evidence="4 5" key="1">
    <citation type="submission" date="2018-12" db="EMBL/GenBank/DDBJ databases">
        <title>Venturia inaequalis Genome Resource.</title>
        <authorList>
            <person name="Lichtner F.J."/>
        </authorList>
    </citation>
    <scope>NUCLEOTIDE SEQUENCE [LARGE SCALE GENOMIC DNA]</scope>
    <source>
        <strain evidence="4 5">120213</strain>
    </source>
</reference>
<sequence length="188" mass="20142">MLHPALLSLGVLSLAYLAQAVPQPSVTASFSSSEYTSKSTGIAIGIIVAIAVVVLCGVCGCCGMIWWFCARHRTNMRRIRAQNNITPVVPPEQTQKMPPSVGGIQSNIISPPGHHPPGYFDQAMGPPASHFDPKMSPQIPLTARIAPMTPESQLQQQYHTGSRPPAPPHPEYIHEMPADPAPVAELKG</sequence>
<accession>A0A8H3U956</accession>